<accession>A0A6J8B748</accession>
<name>A0A6J8B748_MYTCO</name>
<protein>
    <recommendedName>
        <fullName evidence="7">Caspase recruitment domain-containing protein</fullName>
    </recommendedName>
</protein>
<dbReference type="Proteomes" id="UP000507470">
    <property type="component" value="Unassembled WGS sequence"/>
</dbReference>
<dbReference type="SUPFAM" id="SSF47986">
    <property type="entry name" value="DEATH domain"/>
    <property type="match status" value="1"/>
</dbReference>
<feature type="compositionally biased region" description="Basic and acidic residues" evidence="6">
    <location>
        <begin position="408"/>
        <end position="418"/>
    </location>
</feature>
<dbReference type="Gene3D" id="1.10.533.10">
    <property type="entry name" value="Death Domain, Fas"/>
    <property type="match status" value="2"/>
</dbReference>
<sequence>MSSDDIKMILRKFYVALRTKVDPSAVTPVIDGLTVFDMQQIQATTKMDGAMLGNDKLLDTLGRRTTRTFLSFVTVLKEYNRELAYEIMQYTHDHFPHIHTSIQNFERHHNQIPSATVKPSVASSSDAQNYPLERHSIHQRTTVSQRSDAGSQAIITREQESRDTYSSGGFTVQSFHRTTEVRQVKFTEETLLEDVPNIVFLKWAAELNNNDYWNKLGDIMQLSRKQMKDLKSKEKPGEEILDILCSKESVTVKQLMQFLDVADLPSVHEVVKQSLVASTVIQGCTNQTTAVTDTSLYDRNSTDQDTINREVNKDKETINSSEENKAPLNNSMKQMNISDDSIKSNTDNEDVLATVYVPGETDGTNKTLINNLSSTHMKFDTVKNVHIHLHNNQENPACNKEENTEENDEKKNVERELSAEDNPSPTGANLQQYPNLNLSAGSTGNNNTVDEKIEVLHRPGTIPQSSSADSSLPEHDTGQPSLPESCITEQQLLVNPENTTTGINGKNLEQERAAMNEDFQNQPNLDSYRDIQNSIPGTRSSENNRGLVQQNSGADNRQYRIQHPEDSINDNVEKNAEQDHRALQRDVENQPRLESFRNLQTSLPSEVSDSPLQNSVQTDTKHQC</sequence>
<feature type="region of interest" description="Disordered" evidence="6">
    <location>
        <begin position="520"/>
        <end position="557"/>
    </location>
</feature>
<feature type="compositionally biased region" description="Polar residues" evidence="6">
    <location>
        <begin position="520"/>
        <end position="555"/>
    </location>
</feature>
<evidence type="ECO:0000256" key="6">
    <source>
        <dbReference type="SAM" id="MobiDB-lite"/>
    </source>
</evidence>
<dbReference type="OrthoDB" id="6160788at2759"/>
<keyword evidence="3" id="KW-0399">Innate immunity</keyword>
<keyword evidence="4" id="KW-0832">Ubl conjugation</keyword>
<evidence type="ECO:0000313" key="8">
    <source>
        <dbReference type="EMBL" id="CAC5379778.1"/>
    </source>
</evidence>
<feature type="region of interest" description="Disordered" evidence="6">
    <location>
        <begin position="134"/>
        <end position="168"/>
    </location>
</feature>
<dbReference type="Pfam" id="PF16739">
    <property type="entry name" value="CARD_2"/>
    <property type="match status" value="1"/>
</dbReference>
<evidence type="ECO:0000256" key="5">
    <source>
        <dbReference type="ARBA" id="ARBA00022859"/>
    </source>
</evidence>
<feature type="region of interest" description="Disordered" evidence="6">
    <location>
        <begin position="601"/>
        <end position="624"/>
    </location>
</feature>
<proteinExistence type="predicted"/>
<evidence type="ECO:0000256" key="1">
    <source>
        <dbReference type="ARBA" id="ARBA00022499"/>
    </source>
</evidence>
<evidence type="ECO:0000256" key="2">
    <source>
        <dbReference type="ARBA" id="ARBA00022553"/>
    </source>
</evidence>
<dbReference type="EMBL" id="CACVKT020002747">
    <property type="protein sequence ID" value="CAC5379778.1"/>
    <property type="molecule type" value="Genomic_DNA"/>
</dbReference>
<evidence type="ECO:0000256" key="3">
    <source>
        <dbReference type="ARBA" id="ARBA00022588"/>
    </source>
</evidence>
<gene>
    <name evidence="8" type="ORF">MCOR_15799</name>
</gene>
<dbReference type="CDD" id="cd01671">
    <property type="entry name" value="CARD"/>
    <property type="match status" value="1"/>
</dbReference>
<evidence type="ECO:0000256" key="4">
    <source>
        <dbReference type="ARBA" id="ARBA00022843"/>
    </source>
</evidence>
<keyword evidence="5" id="KW-0391">Immunity</keyword>
<dbReference type="GO" id="GO:0005737">
    <property type="term" value="C:cytoplasm"/>
    <property type="evidence" value="ECO:0007669"/>
    <property type="project" value="UniProtKB-ARBA"/>
</dbReference>
<feature type="region of interest" description="Disordered" evidence="6">
    <location>
        <begin position="391"/>
        <end position="447"/>
    </location>
</feature>
<dbReference type="GO" id="GO:0045087">
    <property type="term" value="P:innate immune response"/>
    <property type="evidence" value="ECO:0007669"/>
    <property type="project" value="UniProtKB-KW"/>
</dbReference>
<dbReference type="InterPro" id="IPR011029">
    <property type="entry name" value="DEATH-like_dom_sf"/>
</dbReference>
<keyword evidence="1" id="KW-1017">Isopeptide bond</keyword>
<evidence type="ECO:0000313" key="9">
    <source>
        <dbReference type="Proteomes" id="UP000507470"/>
    </source>
</evidence>
<organism evidence="8 9">
    <name type="scientific">Mytilus coruscus</name>
    <name type="common">Sea mussel</name>
    <dbReference type="NCBI Taxonomy" id="42192"/>
    <lineage>
        <taxon>Eukaryota</taxon>
        <taxon>Metazoa</taxon>
        <taxon>Spiralia</taxon>
        <taxon>Lophotrochozoa</taxon>
        <taxon>Mollusca</taxon>
        <taxon>Bivalvia</taxon>
        <taxon>Autobranchia</taxon>
        <taxon>Pteriomorphia</taxon>
        <taxon>Mytilida</taxon>
        <taxon>Mytiloidea</taxon>
        <taxon>Mytilidae</taxon>
        <taxon>Mytilinae</taxon>
        <taxon>Mytilus</taxon>
    </lineage>
</organism>
<feature type="compositionally biased region" description="Polar residues" evidence="6">
    <location>
        <begin position="139"/>
        <end position="154"/>
    </location>
</feature>
<feature type="compositionally biased region" description="Polar residues" evidence="6">
    <location>
        <begin position="601"/>
        <end position="618"/>
    </location>
</feature>
<dbReference type="InterPro" id="IPR031964">
    <property type="entry name" value="CARD_dom"/>
</dbReference>
<keyword evidence="2" id="KW-0597">Phosphoprotein</keyword>
<feature type="domain" description="Caspase recruitment" evidence="7">
    <location>
        <begin position="6"/>
        <end position="87"/>
    </location>
</feature>
<feature type="compositionally biased region" description="Polar residues" evidence="6">
    <location>
        <begin position="421"/>
        <end position="447"/>
    </location>
</feature>
<reference evidence="8 9" key="1">
    <citation type="submission" date="2020-06" db="EMBL/GenBank/DDBJ databases">
        <authorList>
            <person name="Li R."/>
            <person name="Bekaert M."/>
        </authorList>
    </citation>
    <scope>NUCLEOTIDE SEQUENCE [LARGE SCALE GENOMIC DNA]</scope>
    <source>
        <strain evidence="9">wild</strain>
    </source>
</reference>
<dbReference type="AlphaFoldDB" id="A0A6J8B748"/>
<evidence type="ECO:0000259" key="7">
    <source>
        <dbReference type="Pfam" id="PF16739"/>
    </source>
</evidence>
<keyword evidence="9" id="KW-1185">Reference proteome</keyword>
<feature type="region of interest" description="Disordered" evidence="6">
    <location>
        <begin position="460"/>
        <end position="483"/>
    </location>
</feature>